<dbReference type="EMBL" id="CM000583">
    <property type="protein sequence ID" value="EWG39010.1"/>
    <property type="molecule type" value="Genomic_DNA"/>
</dbReference>
<dbReference type="GeneID" id="30071848"/>
<dbReference type="Proteomes" id="UP000009096">
    <property type="component" value="Chromosome 6"/>
</dbReference>
<dbReference type="RefSeq" id="XP_018745201.1">
    <property type="nucleotide sequence ID" value="XM_018904029.1"/>
</dbReference>
<protein>
    <submittedName>
        <fullName evidence="1">Uncharacterized protein</fullName>
    </submittedName>
</protein>
<dbReference type="OrthoDB" id="10372117at2759"/>
<dbReference type="EMBL" id="DS022243">
    <property type="protein sequence ID" value="EWG39010.1"/>
    <property type="molecule type" value="Genomic_DNA"/>
</dbReference>
<accession>W7LU80</accession>
<name>W7LU80_GIBM7</name>
<proteinExistence type="predicted"/>
<dbReference type="VEuPathDB" id="FungiDB:FVEG_14972"/>
<reference evidence="1 2" key="1">
    <citation type="journal article" date="2010" name="Nature">
        <title>Comparative genomics reveals mobile pathogenicity chromosomes in Fusarium.</title>
        <authorList>
            <person name="Ma L.J."/>
            <person name="van der Does H.C."/>
            <person name="Borkovich K.A."/>
            <person name="Coleman J.J."/>
            <person name="Daboussi M.J."/>
            <person name="Di Pietro A."/>
            <person name="Dufresne M."/>
            <person name="Freitag M."/>
            <person name="Grabherr M."/>
            <person name="Henrissat B."/>
            <person name="Houterman P.M."/>
            <person name="Kang S."/>
            <person name="Shim W.B."/>
            <person name="Woloshuk C."/>
            <person name="Xie X."/>
            <person name="Xu J.R."/>
            <person name="Antoniw J."/>
            <person name="Baker S.E."/>
            <person name="Bluhm B.H."/>
            <person name="Breakspear A."/>
            <person name="Brown D.W."/>
            <person name="Butchko R.A."/>
            <person name="Chapman S."/>
            <person name="Coulson R."/>
            <person name="Coutinho P.M."/>
            <person name="Danchin E.G."/>
            <person name="Diener A."/>
            <person name="Gale L.R."/>
            <person name="Gardiner D.M."/>
            <person name="Goff S."/>
            <person name="Hammond-Kosack K.E."/>
            <person name="Hilburn K."/>
            <person name="Hua-Van A."/>
            <person name="Jonkers W."/>
            <person name="Kazan K."/>
            <person name="Kodira C.D."/>
            <person name="Koehrsen M."/>
            <person name="Kumar L."/>
            <person name="Lee Y.H."/>
            <person name="Li L."/>
            <person name="Manners J.M."/>
            <person name="Miranda-Saavedra D."/>
            <person name="Mukherjee M."/>
            <person name="Park G."/>
            <person name="Park J."/>
            <person name="Park S.Y."/>
            <person name="Proctor R.H."/>
            <person name="Regev A."/>
            <person name="Ruiz-Roldan M.C."/>
            <person name="Sain D."/>
            <person name="Sakthikumar S."/>
            <person name="Sykes S."/>
            <person name="Schwartz D.C."/>
            <person name="Turgeon B.G."/>
            <person name="Wapinski I."/>
            <person name="Yoder O."/>
            <person name="Young S."/>
            <person name="Zeng Q."/>
            <person name="Zhou S."/>
            <person name="Galagan J."/>
            <person name="Cuomo C.A."/>
            <person name="Kistler H.C."/>
            <person name="Rep M."/>
        </authorList>
    </citation>
    <scope>NUCLEOTIDE SEQUENCE [LARGE SCALE GENOMIC DNA]</scope>
    <source>
        <strain evidence="2">M3125 / FGSC 7600</strain>
    </source>
</reference>
<dbReference type="KEGG" id="fvr:FVEG_14972"/>
<dbReference type="AlphaFoldDB" id="W7LU80"/>
<evidence type="ECO:0000313" key="2">
    <source>
        <dbReference type="Proteomes" id="UP000009096"/>
    </source>
</evidence>
<sequence>MGSKQDLRTATSPVMLVQFDEMSASWSNSPPLATPA</sequence>
<gene>
    <name evidence="1" type="ORF">FVEG_14972</name>
</gene>
<evidence type="ECO:0000313" key="1">
    <source>
        <dbReference type="EMBL" id="EWG39010.1"/>
    </source>
</evidence>
<organism evidence="1 2">
    <name type="scientific">Gibberella moniliformis (strain M3125 / FGSC 7600)</name>
    <name type="common">Maize ear and stalk rot fungus</name>
    <name type="synonym">Fusarium verticillioides</name>
    <dbReference type="NCBI Taxonomy" id="334819"/>
    <lineage>
        <taxon>Eukaryota</taxon>
        <taxon>Fungi</taxon>
        <taxon>Dikarya</taxon>
        <taxon>Ascomycota</taxon>
        <taxon>Pezizomycotina</taxon>
        <taxon>Sordariomycetes</taxon>
        <taxon>Hypocreomycetidae</taxon>
        <taxon>Hypocreales</taxon>
        <taxon>Nectriaceae</taxon>
        <taxon>Fusarium</taxon>
        <taxon>Fusarium fujikuroi species complex</taxon>
    </lineage>
</organism>
<keyword evidence="2" id="KW-1185">Reference proteome</keyword>